<evidence type="ECO:0000313" key="2">
    <source>
        <dbReference type="EMBL" id="VDP75941.1"/>
    </source>
</evidence>
<protein>
    <submittedName>
        <fullName evidence="2 4">Uncharacterized protein</fullName>
    </submittedName>
</protein>
<dbReference type="Proteomes" id="UP000279833">
    <property type="component" value="Unassembled WGS sequence"/>
</dbReference>
<dbReference type="AlphaFoldDB" id="A0A183L2Q7"/>
<name>A0A183L2Q7_9TREM</name>
<evidence type="ECO:0000313" key="4">
    <source>
        <dbReference type="WBParaSite" id="SCUD_0002161401-mRNA-1"/>
    </source>
</evidence>
<keyword evidence="3" id="KW-1185">Reference proteome</keyword>
<gene>
    <name evidence="2" type="ORF">SCUD_LOCUS21611</name>
</gene>
<dbReference type="EMBL" id="UZAK01046919">
    <property type="protein sequence ID" value="VDP75941.1"/>
    <property type="molecule type" value="Genomic_DNA"/>
</dbReference>
<reference evidence="2 3" key="2">
    <citation type="submission" date="2018-11" db="EMBL/GenBank/DDBJ databases">
        <authorList>
            <consortium name="Pathogen Informatics"/>
        </authorList>
    </citation>
    <scope>NUCLEOTIDE SEQUENCE [LARGE SCALE GENOMIC DNA]</scope>
    <source>
        <strain evidence="2">Dakar</strain>
        <strain evidence="3">Dakar, Senegal</strain>
    </source>
</reference>
<proteinExistence type="predicted"/>
<dbReference type="WBParaSite" id="SCUD_0002161401-mRNA-1">
    <property type="protein sequence ID" value="SCUD_0002161401-mRNA-1"/>
    <property type="gene ID" value="SCUD_0002161401"/>
</dbReference>
<sequence>MGQNVANGKASPLRNSFDSTYGKEDVSLTSVKPYSQIQEENDNPWNIRDAICILADPQEPISIVLGSVHELVGGGQNEAYEHNMSQWRWLSRNIGLHATTITSVP</sequence>
<evidence type="ECO:0000313" key="3">
    <source>
        <dbReference type="Proteomes" id="UP000279833"/>
    </source>
</evidence>
<accession>A0A183L2Q7</accession>
<feature type="region of interest" description="Disordered" evidence="1">
    <location>
        <begin position="1"/>
        <end position="20"/>
    </location>
</feature>
<reference evidence="4" key="1">
    <citation type="submission" date="2016-06" db="UniProtKB">
        <authorList>
            <consortium name="WormBaseParasite"/>
        </authorList>
    </citation>
    <scope>IDENTIFICATION</scope>
</reference>
<organism evidence="4">
    <name type="scientific">Schistosoma curassoni</name>
    <dbReference type="NCBI Taxonomy" id="6186"/>
    <lineage>
        <taxon>Eukaryota</taxon>
        <taxon>Metazoa</taxon>
        <taxon>Spiralia</taxon>
        <taxon>Lophotrochozoa</taxon>
        <taxon>Platyhelminthes</taxon>
        <taxon>Trematoda</taxon>
        <taxon>Digenea</taxon>
        <taxon>Strigeidida</taxon>
        <taxon>Schistosomatoidea</taxon>
        <taxon>Schistosomatidae</taxon>
        <taxon>Schistosoma</taxon>
    </lineage>
</organism>
<evidence type="ECO:0000256" key="1">
    <source>
        <dbReference type="SAM" id="MobiDB-lite"/>
    </source>
</evidence>